<reference evidence="2" key="1">
    <citation type="submission" date="2015-09" db="EMBL/GenBank/DDBJ databases">
        <authorList>
            <person name="Fill T.P."/>
            <person name="Baretta J.F."/>
            <person name="de Almeida L.G."/>
            <person name="Rocha M."/>
            <person name="de Souza D.H."/>
            <person name="Malavazi I."/>
            <person name="Cerdeira L.T."/>
            <person name="Hong H."/>
            <person name="Samborskyy M."/>
            <person name="de Vasconcelos A.T."/>
            <person name="Leadlay P."/>
            <person name="Rodrigues-Filho E."/>
        </authorList>
    </citation>
    <scope>NUCLEOTIDE SEQUENCE [LARGE SCALE GENOMIC DNA]</scope>
    <source>
        <strain evidence="2">LaBioMMi 136</strain>
    </source>
</reference>
<protein>
    <submittedName>
        <fullName evidence="1">Uncharacterized protein</fullName>
    </submittedName>
</protein>
<dbReference type="EMBL" id="LJBN01000124">
    <property type="protein sequence ID" value="OOQ87505.1"/>
    <property type="molecule type" value="Genomic_DNA"/>
</dbReference>
<name>A0A1S9RPT2_PENBI</name>
<organism evidence="1 2">
    <name type="scientific">Penicillium brasilianum</name>
    <dbReference type="NCBI Taxonomy" id="104259"/>
    <lineage>
        <taxon>Eukaryota</taxon>
        <taxon>Fungi</taxon>
        <taxon>Dikarya</taxon>
        <taxon>Ascomycota</taxon>
        <taxon>Pezizomycotina</taxon>
        <taxon>Eurotiomycetes</taxon>
        <taxon>Eurotiomycetidae</taxon>
        <taxon>Eurotiales</taxon>
        <taxon>Aspergillaceae</taxon>
        <taxon>Penicillium</taxon>
    </lineage>
</organism>
<dbReference type="Proteomes" id="UP000190744">
    <property type="component" value="Unassembled WGS sequence"/>
</dbReference>
<accession>A0A1S9RPT2</accession>
<proteinExistence type="predicted"/>
<dbReference type="AlphaFoldDB" id="A0A1S9RPT2"/>
<gene>
    <name evidence="1" type="ORF">PEBR_20326</name>
</gene>
<evidence type="ECO:0000313" key="1">
    <source>
        <dbReference type="EMBL" id="OOQ87505.1"/>
    </source>
</evidence>
<evidence type="ECO:0000313" key="2">
    <source>
        <dbReference type="Proteomes" id="UP000190744"/>
    </source>
</evidence>
<sequence length="75" mass="8206">MPYPPGANPAKNVIDVVSGNAPWGRGQNQVWWESPEHEQLIRDLDIILHAAANRLSGIFDDGHELAASMWTAVSS</sequence>
<comment type="caution">
    <text evidence="1">The sequence shown here is derived from an EMBL/GenBank/DDBJ whole genome shotgun (WGS) entry which is preliminary data.</text>
</comment>